<feature type="chain" id="PRO_5035399682" evidence="1">
    <location>
        <begin position="17"/>
        <end position="241"/>
    </location>
</feature>
<keyword evidence="5" id="KW-1185">Reference proteome</keyword>
<feature type="signal peptide" evidence="1">
    <location>
        <begin position="1"/>
        <end position="16"/>
    </location>
</feature>
<reference evidence="3" key="2">
    <citation type="submission" date="2020-08" db="EMBL/GenBank/DDBJ databases">
        <authorList>
            <person name="Kikuchi T."/>
        </authorList>
    </citation>
    <scope>NUCLEOTIDE SEQUENCE</scope>
    <source>
        <strain evidence="2">Ka4C1</strain>
    </source>
</reference>
<protein>
    <submittedName>
        <fullName evidence="2">(pine wood nematode) hypothetical protein</fullName>
    </submittedName>
</protein>
<name>A0A1I7S1I5_BURXY</name>
<sequence>MIVFLFLFAFLGLAIGAPESDEKFWTLDEALVDVAPEHFEGVKQYFQCIKDNITIDEKYLGNAIRSNLEYDKGIFAFMLGLYDRDTSCFRESDDKYIRAWGNVMDAMARARHELRVLNLEYPYLKGFDISTYVDLLNRTSRINQFDPWFMLCSVYGQRPMRPFALFHRLAVALGIITEELVPGSGIRASHRELPQKLQEYLNPGLFDGSYIFADQVIVGCIDDSDSWASMKITTMKYLSQL</sequence>
<evidence type="ECO:0000313" key="2">
    <source>
        <dbReference type="EMBL" id="CAD5208426.1"/>
    </source>
</evidence>
<dbReference type="WBParaSite" id="BXY_0686200.1">
    <property type="protein sequence ID" value="BXY_0686200.1"/>
    <property type="gene ID" value="BXY_0686200"/>
</dbReference>
<keyword evidence="1" id="KW-0732">Signal</keyword>
<accession>A0A1I7S1I5</accession>
<evidence type="ECO:0000256" key="1">
    <source>
        <dbReference type="SAM" id="SignalP"/>
    </source>
</evidence>
<organism evidence="4 6">
    <name type="scientific">Bursaphelenchus xylophilus</name>
    <name type="common">Pinewood nematode worm</name>
    <name type="synonym">Aphelenchoides xylophilus</name>
    <dbReference type="NCBI Taxonomy" id="6326"/>
    <lineage>
        <taxon>Eukaryota</taxon>
        <taxon>Metazoa</taxon>
        <taxon>Ecdysozoa</taxon>
        <taxon>Nematoda</taxon>
        <taxon>Chromadorea</taxon>
        <taxon>Rhabditida</taxon>
        <taxon>Tylenchina</taxon>
        <taxon>Tylenchomorpha</taxon>
        <taxon>Aphelenchoidea</taxon>
        <taxon>Aphelenchoididae</taxon>
        <taxon>Bursaphelenchus</taxon>
    </lineage>
</organism>
<proteinExistence type="predicted"/>
<dbReference type="EMBL" id="CAJFDI010000001">
    <property type="protein sequence ID" value="CAD5208426.1"/>
    <property type="molecule type" value="Genomic_DNA"/>
</dbReference>
<dbReference type="EMBL" id="CAJFCV020000001">
    <property type="protein sequence ID" value="CAG9081448.1"/>
    <property type="molecule type" value="Genomic_DNA"/>
</dbReference>
<reference evidence="6" key="1">
    <citation type="submission" date="2016-11" db="UniProtKB">
        <authorList>
            <consortium name="WormBaseParasite"/>
        </authorList>
    </citation>
    <scope>IDENTIFICATION</scope>
</reference>
<dbReference type="Proteomes" id="UP000095284">
    <property type="component" value="Unplaced"/>
</dbReference>
<dbReference type="Proteomes" id="UP000659654">
    <property type="component" value="Unassembled WGS sequence"/>
</dbReference>
<dbReference type="AlphaFoldDB" id="A0A1I7S1I5"/>
<evidence type="ECO:0000313" key="5">
    <source>
        <dbReference type="Proteomes" id="UP000659654"/>
    </source>
</evidence>
<gene>
    <name evidence="2" type="ORF">BXYJ_LOCUS662</name>
</gene>
<evidence type="ECO:0000313" key="6">
    <source>
        <dbReference type="WBParaSite" id="BXY_0686200.1"/>
    </source>
</evidence>
<evidence type="ECO:0000313" key="4">
    <source>
        <dbReference type="Proteomes" id="UP000095284"/>
    </source>
</evidence>
<dbReference type="Proteomes" id="UP000582659">
    <property type="component" value="Unassembled WGS sequence"/>
</dbReference>
<evidence type="ECO:0000313" key="3">
    <source>
        <dbReference type="EMBL" id="CAG9081448.1"/>
    </source>
</evidence>